<reference evidence="2 3" key="2">
    <citation type="journal article" date="2008" name="Nature">
        <title>The Phaeodactylum genome reveals the evolutionary history of diatom genomes.</title>
        <authorList>
            <person name="Bowler C."/>
            <person name="Allen A.E."/>
            <person name="Badger J.H."/>
            <person name="Grimwood J."/>
            <person name="Jabbari K."/>
            <person name="Kuo A."/>
            <person name="Maheswari U."/>
            <person name="Martens C."/>
            <person name="Maumus F."/>
            <person name="Otillar R.P."/>
            <person name="Rayko E."/>
            <person name="Salamov A."/>
            <person name="Vandepoele K."/>
            <person name="Beszteri B."/>
            <person name="Gruber A."/>
            <person name="Heijde M."/>
            <person name="Katinka M."/>
            <person name="Mock T."/>
            <person name="Valentin K."/>
            <person name="Verret F."/>
            <person name="Berges J.A."/>
            <person name="Brownlee C."/>
            <person name="Cadoret J.P."/>
            <person name="Chiovitti A."/>
            <person name="Choi C.J."/>
            <person name="Coesel S."/>
            <person name="De Martino A."/>
            <person name="Detter J.C."/>
            <person name="Durkin C."/>
            <person name="Falciatore A."/>
            <person name="Fournet J."/>
            <person name="Haruta M."/>
            <person name="Huysman M.J."/>
            <person name="Jenkins B.D."/>
            <person name="Jiroutova K."/>
            <person name="Jorgensen R.E."/>
            <person name="Joubert Y."/>
            <person name="Kaplan A."/>
            <person name="Kroger N."/>
            <person name="Kroth P.G."/>
            <person name="La Roche J."/>
            <person name="Lindquist E."/>
            <person name="Lommer M."/>
            <person name="Martin-Jezequel V."/>
            <person name="Lopez P.J."/>
            <person name="Lucas S."/>
            <person name="Mangogna M."/>
            <person name="McGinnis K."/>
            <person name="Medlin L.K."/>
            <person name="Montsant A."/>
            <person name="Oudot-Le Secq M.P."/>
            <person name="Napoli C."/>
            <person name="Obornik M."/>
            <person name="Parker M.S."/>
            <person name="Petit J.L."/>
            <person name="Porcel B.M."/>
            <person name="Poulsen N."/>
            <person name="Robison M."/>
            <person name="Rychlewski L."/>
            <person name="Rynearson T.A."/>
            <person name="Schmutz J."/>
            <person name="Shapiro H."/>
            <person name="Siaut M."/>
            <person name="Stanley M."/>
            <person name="Sussman M.R."/>
            <person name="Taylor A.R."/>
            <person name="Vardi A."/>
            <person name="von Dassow P."/>
            <person name="Vyverman W."/>
            <person name="Willis A."/>
            <person name="Wyrwicz L.S."/>
            <person name="Rokhsar D.S."/>
            <person name="Weissenbach J."/>
            <person name="Armbrust E.V."/>
            <person name="Green B.R."/>
            <person name="Van de Peer Y."/>
            <person name="Grigoriev I.V."/>
        </authorList>
    </citation>
    <scope>NUCLEOTIDE SEQUENCE [LARGE SCALE GENOMIC DNA]</scope>
    <source>
        <strain evidence="2 3">CCMP1335</strain>
    </source>
</reference>
<dbReference type="Pfam" id="PF12697">
    <property type="entry name" value="Abhydrolase_6"/>
    <property type="match status" value="1"/>
</dbReference>
<evidence type="ECO:0000313" key="2">
    <source>
        <dbReference type="EMBL" id="EED92150.1"/>
    </source>
</evidence>
<accession>B8C3N4</accession>
<organism evidence="2 3">
    <name type="scientific">Thalassiosira pseudonana</name>
    <name type="common">Marine diatom</name>
    <name type="synonym">Cyclotella nana</name>
    <dbReference type="NCBI Taxonomy" id="35128"/>
    <lineage>
        <taxon>Eukaryota</taxon>
        <taxon>Sar</taxon>
        <taxon>Stramenopiles</taxon>
        <taxon>Ochrophyta</taxon>
        <taxon>Bacillariophyta</taxon>
        <taxon>Coscinodiscophyceae</taxon>
        <taxon>Thalassiosirophycidae</taxon>
        <taxon>Thalassiosirales</taxon>
        <taxon>Thalassiosiraceae</taxon>
        <taxon>Thalassiosira</taxon>
    </lineage>
</organism>
<dbReference type="RefSeq" id="XP_002290398.1">
    <property type="nucleotide sequence ID" value="XM_002290362.1"/>
</dbReference>
<dbReference type="KEGG" id="tps:THAPSDRAFT_22875"/>
<proteinExistence type="predicted"/>
<dbReference type="InterPro" id="IPR029058">
    <property type="entry name" value="AB_hydrolase_fold"/>
</dbReference>
<dbReference type="eggNOG" id="ENOG502S7E7">
    <property type="taxonomic scope" value="Eukaryota"/>
</dbReference>
<dbReference type="STRING" id="35128.B8C3N4"/>
<dbReference type="AlphaFoldDB" id="B8C3N4"/>
<keyword evidence="3" id="KW-1185">Reference proteome</keyword>
<dbReference type="Proteomes" id="UP000001449">
    <property type="component" value="Chromosome 5"/>
</dbReference>
<dbReference type="InParanoid" id="B8C3N4"/>
<gene>
    <name evidence="2" type="ORF">THAPSDRAFT_22875</name>
</gene>
<dbReference type="InterPro" id="IPR000073">
    <property type="entry name" value="AB_hydrolase_1"/>
</dbReference>
<dbReference type="OMA" id="VNPATCY"/>
<dbReference type="PaxDb" id="35128-Thaps22875"/>
<dbReference type="HOGENOM" id="CLU_922852_0_0_1"/>
<evidence type="ECO:0000313" key="3">
    <source>
        <dbReference type="Proteomes" id="UP000001449"/>
    </source>
</evidence>
<dbReference type="PANTHER" id="PTHR22753">
    <property type="entry name" value="TRANSMEMBRANE PROTEIN 68"/>
    <property type="match status" value="1"/>
</dbReference>
<protein>
    <recommendedName>
        <fullName evidence="1">AB hydrolase-1 domain-containing protein</fullName>
    </recommendedName>
</protein>
<dbReference type="GO" id="GO:0016020">
    <property type="term" value="C:membrane"/>
    <property type="evidence" value="ECO:0000318"/>
    <property type="project" value="GO_Central"/>
</dbReference>
<dbReference type="EMBL" id="CM000642">
    <property type="protein sequence ID" value="EED92150.1"/>
    <property type="molecule type" value="Genomic_DNA"/>
</dbReference>
<evidence type="ECO:0000259" key="1">
    <source>
        <dbReference type="Pfam" id="PF12697"/>
    </source>
</evidence>
<dbReference type="GeneID" id="7449173"/>
<dbReference type="PANTHER" id="PTHR22753:SF14">
    <property type="entry name" value="MONOACYLGLYCEROL_DIACYLGLYCEROL O-ACYLTRANSFERASE"/>
    <property type="match status" value="1"/>
</dbReference>
<name>B8C3N4_THAPS</name>
<sequence>MKVGMDDRTTFDGLKSQVLEYVVDECHGRDVYLMGESFGGILATEVSLALLSSKEYSIQLRGLILVNPATSYLRSTLYKLGPPVANNDSLPFPLSFLQYIYSLTTQLVPLFLDEGRAFQQLITILSSKGLPAVVNNSQREAYMGRIAFDLANRLKFMPQETLKWRLEEWLATGNELFEDRLKKGELKELYQLKTLIVVGEKDLTLPSVEEAERLSTKVFNDVRVKVVKDAGHASTNGGSLNLIQVIRDFYPRLQTDASSSDGGDTNGANEDLFGLVPRYDNASIGLSPLLYWSEENYRKRKQ</sequence>
<dbReference type="Gene3D" id="3.40.50.1820">
    <property type="entry name" value="alpha/beta hydrolase"/>
    <property type="match status" value="1"/>
</dbReference>
<dbReference type="SUPFAM" id="SSF53474">
    <property type="entry name" value="alpha/beta-Hydrolases"/>
    <property type="match status" value="1"/>
</dbReference>
<reference evidence="2 3" key="1">
    <citation type="journal article" date="2004" name="Science">
        <title>The genome of the diatom Thalassiosira pseudonana: ecology, evolution, and metabolism.</title>
        <authorList>
            <person name="Armbrust E.V."/>
            <person name="Berges J.A."/>
            <person name="Bowler C."/>
            <person name="Green B.R."/>
            <person name="Martinez D."/>
            <person name="Putnam N.H."/>
            <person name="Zhou S."/>
            <person name="Allen A.E."/>
            <person name="Apt K.E."/>
            <person name="Bechner M."/>
            <person name="Brzezinski M.A."/>
            <person name="Chaal B.K."/>
            <person name="Chiovitti A."/>
            <person name="Davis A.K."/>
            <person name="Demarest M.S."/>
            <person name="Detter J.C."/>
            <person name="Glavina T."/>
            <person name="Goodstein D."/>
            <person name="Hadi M.Z."/>
            <person name="Hellsten U."/>
            <person name="Hildebrand M."/>
            <person name="Jenkins B.D."/>
            <person name="Jurka J."/>
            <person name="Kapitonov V.V."/>
            <person name="Kroger N."/>
            <person name="Lau W.W."/>
            <person name="Lane T.W."/>
            <person name="Larimer F.W."/>
            <person name="Lippmeier J.C."/>
            <person name="Lucas S."/>
            <person name="Medina M."/>
            <person name="Montsant A."/>
            <person name="Obornik M."/>
            <person name="Parker M.S."/>
            <person name="Palenik B."/>
            <person name="Pazour G.J."/>
            <person name="Richardson P.M."/>
            <person name="Rynearson T.A."/>
            <person name="Saito M.A."/>
            <person name="Schwartz D.C."/>
            <person name="Thamatrakoln K."/>
            <person name="Valentin K."/>
            <person name="Vardi A."/>
            <person name="Wilkerson F.P."/>
            <person name="Rokhsar D.S."/>
        </authorList>
    </citation>
    <scope>NUCLEOTIDE SEQUENCE [LARGE SCALE GENOMIC DNA]</scope>
    <source>
        <strain evidence="2 3">CCMP1335</strain>
    </source>
</reference>
<feature type="domain" description="AB hydrolase-1" evidence="1">
    <location>
        <begin position="18"/>
        <end position="233"/>
    </location>
</feature>